<proteinExistence type="predicted"/>
<reference evidence="2 3" key="1">
    <citation type="submission" date="2019-02" db="EMBL/GenBank/DDBJ databases">
        <title>Deep-cultivation of Planctomycetes and their phenomic and genomic characterization uncovers novel biology.</title>
        <authorList>
            <person name="Wiegand S."/>
            <person name="Jogler M."/>
            <person name="Boedeker C."/>
            <person name="Pinto D."/>
            <person name="Vollmers J."/>
            <person name="Rivas-Marin E."/>
            <person name="Kohn T."/>
            <person name="Peeters S.H."/>
            <person name="Heuer A."/>
            <person name="Rast P."/>
            <person name="Oberbeckmann S."/>
            <person name="Bunk B."/>
            <person name="Jeske O."/>
            <person name="Meyerdierks A."/>
            <person name="Storesund J.E."/>
            <person name="Kallscheuer N."/>
            <person name="Luecker S."/>
            <person name="Lage O.M."/>
            <person name="Pohl T."/>
            <person name="Merkel B.J."/>
            <person name="Hornburger P."/>
            <person name="Mueller R.-W."/>
            <person name="Bruemmer F."/>
            <person name="Labrenz M."/>
            <person name="Spormann A.M."/>
            <person name="Op den Camp H."/>
            <person name="Overmann J."/>
            <person name="Amann R."/>
            <person name="Jetten M.S.M."/>
            <person name="Mascher T."/>
            <person name="Medema M.H."/>
            <person name="Devos D.P."/>
            <person name="Kaster A.-K."/>
            <person name="Ovreas L."/>
            <person name="Rohde M."/>
            <person name="Galperin M.Y."/>
            <person name="Jogler C."/>
        </authorList>
    </citation>
    <scope>NUCLEOTIDE SEQUENCE [LARGE SCALE GENOMIC DNA]</scope>
    <source>
        <strain evidence="2 3">TBK1r</strain>
    </source>
</reference>
<feature type="domain" description="DNA mimic protein DMP19 C-terminal" evidence="1">
    <location>
        <begin position="39"/>
        <end position="156"/>
    </location>
</feature>
<protein>
    <recommendedName>
        <fullName evidence="1">DNA mimic protein DMP19 C-terminal domain-containing protein</fullName>
    </recommendedName>
</protein>
<dbReference type="Pfam" id="PF14300">
    <property type="entry name" value="DMP19"/>
    <property type="match status" value="1"/>
</dbReference>
<dbReference type="InterPro" id="IPR025402">
    <property type="entry name" value="DMP19_C"/>
</dbReference>
<evidence type="ECO:0000259" key="1">
    <source>
        <dbReference type="Pfam" id="PF14300"/>
    </source>
</evidence>
<name>A0ABX5Y1C7_9BACT</name>
<dbReference type="RefSeq" id="WP_145218951.1">
    <property type="nucleotide sequence ID" value="NZ_CP036432.1"/>
</dbReference>
<accession>A0ABX5Y1C7</accession>
<organism evidence="2 3">
    <name type="scientific">Stieleria magnilauensis</name>
    <dbReference type="NCBI Taxonomy" id="2527963"/>
    <lineage>
        <taxon>Bacteria</taxon>
        <taxon>Pseudomonadati</taxon>
        <taxon>Planctomycetota</taxon>
        <taxon>Planctomycetia</taxon>
        <taxon>Pirellulales</taxon>
        <taxon>Pirellulaceae</taxon>
        <taxon>Stieleria</taxon>
    </lineage>
</organism>
<evidence type="ECO:0000313" key="2">
    <source>
        <dbReference type="EMBL" id="QDV87336.1"/>
    </source>
</evidence>
<gene>
    <name evidence="2" type="ORF">TBK1r_63660</name>
</gene>
<dbReference type="EMBL" id="CP036432">
    <property type="protein sequence ID" value="QDV87336.1"/>
    <property type="molecule type" value="Genomic_DNA"/>
</dbReference>
<evidence type="ECO:0000313" key="3">
    <source>
        <dbReference type="Proteomes" id="UP000318081"/>
    </source>
</evidence>
<dbReference type="Proteomes" id="UP000318081">
    <property type="component" value="Chromosome"/>
</dbReference>
<dbReference type="Gene3D" id="1.20.1420.60">
    <property type="match status" value="1"/>
</dbReference>
<sequence>MELGYKPPFFEEWQRKHDVYPFECWTDDGYDPSRSNVARDLQLLAGMDCGKSDIDNGGFHQFFYNGTGVLAPEMVEWCERSGLDDVADVIRQAMSTLTDGDYPRSREDRLTALARFTVGGDRKHCDLFYQEHCDPFDQLDEKFFALLSNNGTRYHDAANRWLCETCGITELADPPKAEPSDGRGAAEP</sequence>
<keyword evidence="3" id="KW-1185">Reference proteome</keyword>